<dbReference type="OrthoDB" id="5354164at2759"/>
<dbReference type="AlphaFoldDB" id="A0A0D2BBI3"/>
<feature type="compositionally biased region" description="Acidic residues" evidence="1">
    <location>
        <begin position="1068"/>
        <end position="1086"/>
    </location>
</feature>
<sequence length="1091" mass="120942">MSQIFGKVTNAVLSGTNENSFSLANLNLGFSLVKLEAPAEFHPLGSALSIQRRETAETGSHHQTARMLGALFSQVAPNAPKLLRAFGQRVSEIIKSPGANPTGTFEDGPFKDSVGADATSIWAAATSGSASLAVLLLACLLARKFDDPKLSVAIWVEMVAIRQKEVLETAQSTGFAMNEAVIAAQQRILREDLATFDASVRAWLITADQVMAKKIKQLRLILDNLTTLPVSVGKDTYAKIINAWKGAIEGFEALLEGKPQNATDSSVLLALSAWHLYPDLIVLASETKKVVFRDSLFSHSVAITVGLSLRDNDQVSPGFKWSLALSHLRYYGEPVSVQTDHDNYRITMDELCLIAFGSLLAHWRLPNRIMIDVASWFCSLYGILQRYYGDDLSPGGDWSGHPGFLWLQPLINASKLLVNRSEDDSANFEKLVGYGRRRGRDILGHSRVPGNSPFFGICNPYVAKGLATPVATEEYLHQSRSLVEGSKIATFAVFQYWETIAGTEVLVLATATPYTWLPHWYSAAEGQQQQKLHARWVVTDSSDHLAAFKQRLNLYRASSSEIIGSISRNRRHSISGELALQLHVPPSSFYLLGPTPAPLHALFKEQSFWIDRGSFGHELDGIQKRHATTAGDNHSEQCLNLDPWISSYKNNPEINLPGSSLFCPVWALTSKPGISLFAVYESASVYENQLESLSSLQISNLEARNVEETLQHVRLENFCEEKVARYFKDVTVRRGHNDHNFEDSRGDVEFLSRSYFSSSAFESLHYLGLMSQLYAQFPSATFPIKIVEKQFNLAQVWEESASCGCVHLEDLSMQEALQAICVMEAGGVAHSHFRLNRAFAIAAGNSIFVAESLLSEPSRHLPGYAIRRIVGNLGLPGVSILVSPESARVKEKTRDFRAIEHAPYNYRREDNFGATSLHLSLTEWKVPLAFPSDGIGNIDQDIFLVEAVVSVYDRGRWYGDIDILGGLKRLKICPISAHCECRRKQARSQLEIISIDNFDELLDPPDGVGIFRAHENWSARLAGVCIAKQMLGAERVWIAGNDEICWNCLESDFERSRNLREGVRGGDSESEEGEWDAEEDDGDVGVDIIID</sequence>
<accession>A0A0D2BBI3</accession>
<name>A0A0D2BBI3_9EURO</name>
<dbReference type="VEuPathDB" id="FungiDB:PV07_01668"/>
<dbReference type="Proteomes" id="UP000054466">
    <property type="component" value="Unassembled WGS sequence"/>
</dbReference>
<feature type="region of interest" description="Disordered" evidence="1">
    <location>
        <begin position="1060"/>
        <end position="1086"/>
    </location>
</feature>
<evidence type="ECO:0000313" key="2">
    <source>
        <dbReference type="EMBL" id="KIW34927.1"/>
    </source>
</evidence>
<reference evidence="2 3" key="1">
    <citation type="submission" date="2015-01" db="EMBL/GenBank/DDBJ databases">
        <title>The Genome Sequence of Cladophialophora immunda CBS83496.</title>
        <authorList>
            <consortium name="The Broad Institute Genomics Platform"/>
            <person name="Cuomo C."/>
            <person name="de Hoog S."/>
            <person name="Gorbushina A."/>
            <person name="Stielow B."/>
            <person name="Teixiera M."/>
            <person name="Abouelleil A."/>
            <person name="Chapman S.B."/>
            <person name="Priest M."/>
            <person name="Young S.K."/>
            <person name="Wortman J."/>
            <person name="Nusbaum C."/>
            <person name="Birren B."/>
        </authorList>
    </citation>
    <scope>NUCLEOTIDE SEQUENCE [LARGE SCALE GENOMIC DNA]</scope>
    <source>
        <strain evidence="2 3">CBS 83496</strain>
    </source>
</reference>
<dbReference type="EMBL" id="KN847040">
    <property type="protein sequence ID" value="KIW34927.1"/>
    <property type="molecule type" value="Genomic_DNA"/>
</dbReference>
<evidence type="ECO:0000313" key="3">
    <source>
        <dbReference type="Proteomes" id="UP000054466"/>
    </source>
</evidence>
<organism evidence="2 3">
    <name type="scientific">Cladophialophora immunda</name>
    <dbReference type="NCBI Taxonomy" id="569365"/>
    <lineage>
        <taxon>Eukaryota</taxon>
        <taxon>Fungi</taxon>
        <taxon>Dikarya</taxon>
        <taxon>Ascomycota</taxon>
        <taxon>Pezizomycotina</taxon>
        <taxon>Eurotiomycetes</taxon>
        <taxon>Chaetothyriomycetidae</taxon>
        <taxon>Chaetothyriales</taxon>
        <taxon>Herpotrichiellaceae</taxon>
        <taxon>Cladophialophora</taxon>
    </lineage>
</organism>
<gene>
    <name evidence="2" type="ORF">PV07_01668</name>
</gene>
<dbReference type="GeneID" id="27340862"/>
<proteinExistence type="predicted"/>
<protein>
    <submittedName>
        <fullName evidence="2">Uncharacterized protein</fullName>
    </submittedName>
</protein>
<keyword evidence="3" id="KW-1185">Reference proteome</keyword>
<dbReference type="RefSeq" id="XP_016255143.1">
    <property type="nucleotide sequence ID" value="XM_016388215.1"/>
</dbReference>
<evidence type="ECO:0000256" key="1">
    <source>
        <dbReference type="SAM" id="MobiDB-lite"/>
    </source>
</evidence>